<dbReference type="Proteomes" id="UP001430953">
    <property type="component" value="Unassembled WGS sequence"/>
</dbReference>
<reference evidence="2 3" key="1">
    <citation type="submission" date="2023-03" db="EMBL/GenBank/DDBJ databases">
        <title>High recombination rates correlate with genetic variation in Cardiocondyla obscurior ants.</title>
        <authorList>
            <person name="Errbii M."/>
        </authorList>
    </citation>
    <scope>NUCLEOTIDE SEQUENCE [LARGE SCALE GENOMIC DNA]</scope>
    <source>
        <strain evidence="2">Alpha-2009</strain>
        <tissue evidence="2">Whole body</tissue>
    </source>
</reference>
<sequence>MKQKVEINTTIALAARTLPIFASPVLRSVYRELLTGAPPSGTDADARDRSIATTGDDDDDDDEEEDDVELSQSVPSVLSEFETDVLNRYFKTQKDNSMKSAAKIRIPLRICKILFGKSYAKTKAMRKNSISNSVSGGRYFAYTGSTYLTRKGNKNRLPYSRKYADFFRVIKMNTHEYSSTEKLMYMGNEI</sequence>
<organism evidence="2 3">
    <name type="scientific">Cardiocondyla obscurior</name>
    <dbReference type="NCBI Taxonomy" id="286306"/>
    <lineage>
        <taxon>Eukaryota</taxon>
        <taxon>Metazoa</taxon>
        <taxon>Ecdysozoa</taxon>
        <taxon>Arthropoda</taxon>
        <taxon>Hexapoda</taxon>
        <taxon>Insecta</taxon>
        <taxon>Pterygota</taxon>
        <taxon>Neoptera</taxon>
        <taxon>Endopterygota</taxon>
        <taxon>Hymenoptera</taxon>
        <taxon>Apocrita</taxon>
        <taxon>Aculeata</taxon>
        <taxon>Formicoidea</taxon>
        <taxon>Formicidae</taxon>
        <taxon>Myrmicinae</taxon>
        <taxon>Cardiocondyla</taxon>
    </lineage>
</organism>
<dbReference type="EMBL" id="JADYXP020000015">
    <property type="protein sequence ID" value="KAL0109164.1"/>
    <property type="molecule type" value="Genomic_DNA"/>
</dbReference>
<evidence type="ECO:0000313" key="3">
    <source>
        <dbReference type="Proteomes" id="UP001430953"/>
    </source>
</evidence>
<feature type="region of interest" description="Disordered" evidence="1">
    <location>
        <begin position="35"/>
        <end position="73"/>
    </location>
</feature>
<name>A0AAW2EZL7_9HYME</name>
<dbReference type="AlphaFoldDB" id="A0AAW2EZL7"/>
<gene>
    <name evidence="2" type="ORF">PUN28_014329</name>
</gene>
<evidence type="ECO:0000256" key="1">
    <source>
        <dbReference type="SAM" id="MobiDB-lite"/>
    </source>
</evidence>
<protein>
    <submittedName>
        <fullName evidence="2">Uncharacterized protein</fullName>
    </submittedName>
</protein>
<comment type="caution">
    <text evidence="2">The sequence shown here is derived from an EMBL/GenBank/DDBJ whole genome shotgun (WGS) entry which is preliminary data.</text>
</comment>
<proteinExistence type="predicted"/>
<evidence type="ECO:0000313" key="2">
    <source>
        <dbReference type="EMBL" id="KAL0109164.1"/>
    </source>
</evidence>
<keyword evidence="3" id="KW-1185">Reference proteome</keyword>
<feature type="compositionally biased region" description="Acidic residues" evidence="1">
    <location>
        <begin position="55"/>
        <end position="69"/>
    </location>
</feature>
<accession>A0AAW2EZL7</accession>